<dbReference type="AlphaFoldDB" id="A0A5J4QJB9"/>
<accession>A0A5J4QJB9</accession>
<proteinExistence type="predicted"/>
<evidence type="ECO:0000313" key="1">
    <source>
        <dbReference type="EMBL" id="KAA6321108.1"/>
    </source>
</evidence>
<gene>
    <name evidence="1" type="ORF">EZS27_029204</name>
</gene>
<comment type="caution">
    <text evidence="1">The sequence shown here is derived from an EMBL/GenBank/DDBJ whole genome shotgun (WGS) entry which is preliminary data.</text>
</comment>
<reference evidence="1" key="1">
    <citation type="submission" date="2019-03" db="EMBL/GenBank/DDBJ databases">
        <title>Single cell metagenomics reveals metabolic interactions within the superorganism composed of flagellate Streblomastix strix and complex community of Bacteroidetes bacteria on its surface.</title>
        <authorList>
            <person name="Treitli S.C."/>
            <person name="Kolisko M."/>
            <person name="Husnik F."/>
            <person name="Keeling P."/>
            <person name="Hampl V."/>
        </authorList>
    </citation>
    <scope>NUCLEOTIDE SEQUENCE</scope>
    <source>
        <strain evidence="1">STM</strain>
    </source>
</reference>
<sequence length="381" mass="43002">MNDSDIRILHNDAMDYAQKGDIEKLNKNFELAMSHYREAYRLERQVIQEVLTAEYGEPARTILLKSAGALALTIAEEREAEKMLCCALSGNPPDALADELRDMLEDVNFKRHLDLRGLSLQSSEVQLTMAGNSFAFGMGPAPEIMERIHNFTLLSTRTLERIVGNPFRKKGKAKKEISMATQPYVSGLRAGSVTFTCHFGHPTGEYEIPGDFNIMERVIEDVTKNISSINAGDMKQLRDNIPDADYRMNFLTLTKELAPDGDNVTLFGITTMNDRIPKIVALNQTRKAISEHIDEDESYNDHLGKGETSDKESSIIIVTGILRFANDYDDNIQLETDEVKKMKIYISNGLSDIVRNYFSTEVRVKLRNNKNKKELISIDPI</sequence>
<name>A0A5J4QJB9_9ZZZZ</name>
<organism evidence="1">
    <name type="scientific">termite gut metagenome</name>
    <dbReference type="NCBI Taxonomy" id="433724"/>
    <lineage>
        <taxon>unclassified sequences</taxon>
        <taxon>metagenomes</taxon>
        <taxon>organismal metagenomes</taxon>
    </lineage>
</organism>
<protein>
    <submittedName>
        <fullName evidence="1">Uncharacterized protein</fullName>
    </submittedName>
</protein>
<dbReference type="EMBL" id="SNRY01003403">
    <property type="protein sequence ID" value="KAA6321108.1"/>
    <property type="molecule type" value="Genomic_DNA"/>
</dbReference>